<reference evidence="2 3" key="1">
    <citation type="submission" date="2016-08" db="EMBL/GenBank/DDBJ databases">
        <title>A Parts List for Fungal Cellulosomes Revealed by Comparative Genomics.</title>
        <authorList>
            <consortium name="DOE Joint Genome Institute"/>
            <person name="Haitjema C.H."/>
            <person name="Gilmore S.P."/>
            <person name="Henske J.K."/>
            <person name="Solomon K.V."/>
            <person name="De Groot R."/>
            <person name="Kuo A."/>
            <person name="Mondo S.J."/>
            <person name="Salamov A.A."/>
            <person name="Labutti K."/>
            <person name="Zhao Z."/>
            <person name="Chiniquy J."/>
            <person name="Barry K."/>
            <person name="Brewer H.M."/>
            <person name="Purvine S.O."/>
            <person name="Wright A.T."/>
            <person name="Boxma B."/>
            <person name="Van Alen T."/>
            <person name="Hackstein J.H."/>
            <person name="Baker S.E."/>
            <person name="Grigoriev I.V."/>
            <person name="O'Malley M.A."/>
        </authorList>
    </citation>
    <scope>NUCLEOTIDE SEQUENCE [LARGE SCALE GENOMIC DNA]</scope>
    <source>
        <strain evidence="2 3">S4</strain>
    </source>
</reference>
<feature type="chain" id="PRO_5013208831" evidence="1">
    <location>
        <begin position="21"/>
        <end position="226"/>
    </location>
</feature>
<dbReference type="OrthoDB" id="10536298at2759"/>
<proteinExistence type="predicted"/>
<feature type="signal peptide" evidence="1">
    <location>
        <begin position="1"/>
        <end position="20"/>
    </location>
</feature>
<sequence length="226" mass="25611">MNFKTVLGFAALALIGMTNAASTKTIPTEVYAKKCRNISGTPVINTENGVTSYACLIEYTDKEKNNEACFYNKESILCIDEQVTNIDYCKKDSGVYDSRVCIYTVHNLASHANGSEPILLDRPLITYPKKEKFVLTPRQDYDDCRKKNGIVINYQTIFQYMCFLPESSLESTKDVHCVTLDGKRYCYDENLSASGFCDSKDFDKTVCEYTIKQYATPRNISVEDLE</sequence>
<organism evidence="2 3">
    <name type="scientific">Anaeromyces robustus</name>
    <dbReference type="NCBI Taxonomy" id="1754192"/>
    <lineage>
        <taxon>Eukaryota</taxon>
        <taxon>Fungi</taxon>
        <taxon>Fungi incertae sedis</taxon>
        <taxon>Chytridiomycota</taxon>
        <taxon>Chytridiomycota incertae sedis</taxon>
        <taxon>Neocallimastigomycetes</taxon>
        <taxon>Neocallimastigales</taxon>
        <taxon>Neocallimastigaceae</taxon>
        <taxon>Anaeromyces</taxon>
    </lineage>
</organism>
<dbReference type="Proteomes" id="UP000193944">
    <property type="component" value="Unassembled WGS sequence"/>
</dbReference>
<evidence type="ECO:0000256" key="1">
    <source>
        <dbReference type="SAM" id="SignalP"/>
    </source>
</evidence>
<evidence type="ECO:0000313" key="2">
    <source>
        <dbReference type="EMBL" id="ORX88210.1"/>
    </source>
</evidence>
<accession>A0A1Y1XR35</accession>
<name>A0A1Y1XR35_9FUNG</name>
<dbReference type="EMBL" id="MCFG01000001">
    <property type="protein sequence ID" value="ORX88210.1"/>
    <property type="molecule type" value="Genomic_DNA"/>
</dbReference>
<evidence type="ECO:0000313" key="3">
    <source>
        <dbReference type="Proteomes" id="UP000193944"/>
    </source>
</evidence>
<protein>
    <submittedName>
        <fullName evidence="2">Uncharacterized protein</fullName>
    </submittedName>
</protein>
<dbReference type="AlphaFoldDB" id="A0A1Y1XR35"/>
<comment type="caution">
    <text evidence="2">The sequence shown here is derived from an EMBL/GenBank/DDBJ whole genome shotgun (WGS) entry which is preliminary data.</text>
</comment>
<keyword evidence="1" id="KW-0732">Signal</keyword>
<gene>
    <name evidence="2" type="ORF">BCR32DRAFT_324028</name>
</gene>
<keyword evidence="3" id="KW-1185">Reference proteome</keyword>
<reference evidence="2 3" key="2">
    <citation type="submission" date="2016-08" db="EMBL/GenBank/DDBJ databases">
        <title>Pervasive Adenine N6-methylation of Active Genes in Fungi.</title>
        <authorList>
            <consortium name="DOE Joint Genome Institute"/>
            <person name="Mondo S.J."/>
            <person name="Dannebaum R.O."/>
            <person name="Kuo R.C."/>
            <person name="Labutti K."/>
            <person name="Haridas S."/>
            <person name="Kuo A."/>
            <person name="Salamov A."/>
            <person name="Ahrendt S.R."/>
            <person name="Lipzen A."/>
            <person name="Sullivan W."/>
            <person name="Andreopoulos W.B."/>
            <person name="Clum A."/>
            <person name="Lindquist E."/>
            <person name="Daum C."/>
            <person name="Ramamoorthy G.K."/>
            <person name="Gryganskyi A."/>
            <person name="Culley D."/>
            <person name="Magnuson J.K."/>
            <person name="James T.Y."/>
            <person name="O'Malley M.A."/>
            <person name="Stajich J.E."/>
            <person name="Spatafora J.W."/>
            <person name="Visel A."/>
            <person name="Grigoriev I.V."/>
        </authorList>
    </citation>
    <scope>NUCLEOTIDE SEQUENCE [LARGE SCALE GENOMIC DNA]</scope>
    <source>
        <strain evidence="2 3">S4</strain>
    </source>
</reference>